<dbReference type="RefSeq" id="WP_130415292.1">
    <property type="nucleotide sequence ID" value="NZ_SGWX01000001.1"/>
</dbReference>
<dbReference type="InterPro" id="IPR029066">
    <property type="entry name" value="PLP-binding_barrel"/>
</dbReference>
<dbReference type="SUPFAM" id="SSF51419">
    <property type="entry name" value="PLP-binding barrel"/>
    <property type="match status" value="1"/>
</dbReference>
<dbReference type="AlphaFoldDB" id="A0A4Q7M419"/>
<comment type="caution">
    <text evidence="2">The sequence shown here is derived from an EMBL/GenBank/DDBJ whole genome shotgun (WGS) entry which is preliminary data.</text>
</comment>
<organism evidence="2 3">
    <name type="scientific">Xylanimonas ulmi</name>
    <dbReference type="NCBI Taxonomy" id="228973"/>
    <lineage>
        <taxon>Bacteria</taxon>
        <taxon>Bacillati</taxon>
        <taxon>Actinomycetota</taxon>
        <taxon>Actinomycetes</taxon>
        <taxon>Micrococcales</taxon>
        <taxon>Promicromonosporaceae</taxon>
        <taxon>Xylanimonas</taxon>
    </lineage>
</organism>
<keyword evidence="3" id="KW-1185">Reference proteome</keyword>
<dbReference type="Pfam" id="PF01168">
    <property type="entry name" value="Ala_racemase_N"/>
    <property type="match status" value="1"/>
</dbReference>
<gene>
    <name evidence="2" type="ORF">EV386_2420</name>
</gene>
<reference evidence="2 3" key="1">
    <citation type="submission" date="2019-02" db="EMBL/GenBank/DDBJ databases">
        <title>Sequencing the genomes of 1000 actinobacteria strains.</title>
        <authorList>
            <person name="Klenk H.-P."/>
        </authorList>
    </citation>
    <scope>NUCLEOTIDE SEQUENCE [LARGE SCALE GENOMIC DNA]</scope>
    <source>
        <strain evidence="2 3">DSM 16932</strain>
    </source>
</reference>
<dbReference type="PANTHER" id="PTHR28004:SF2">
    <property type="entry name" value="D-SERINE DEHYDRATASE"/>
    <property type="match status" value="1"/>
</dbReference>
<dbReference type="Gene3D" id="3.20.20.10">
    <property type="entry name" value="Alanine racemase"/>
    <property type="match status" value="1"/>
</dbReference>
<evidence type="ECO:0000313" key="3">
    <source>
        <dbReference type="Proteomes" id="UP000293852"/>
    </source>
</evidence>
<dbReference type="EMBL" id="SGWX01000001">
    <property type="protein sequence ID" value="RZS62101.1"/>
    <property type="molecule type" value="Genomic_DNA"/>
</dbReference>
<proteinExistence type="predicted"/>
<evidence type="ECO:0000259" key="1">
    <source>
        <dbReference type="Pfam" id="PF01168"/>
    </source>
</evidence>
<dbReference type="InterPro" id="IPR051466">
    <property type="entry name" value="D-amino_acid_metab_enzyme"/>
</dbReference>
<dbReference type="GO" id="GO:0008721">
    <property type="term" value="F:D-serine ammonia-lyase activity"/>
    <property type="evidence" value="ECO:0007669"/>
    <property type="project" value="TreeGrafter"/>
</dbReference>
<name>A0A4Q7M419_9MICO</name>
<feature type="domain" description="Alanine racemase N-terminal" evidence="1">
    <location>
        <begin position="25"/>
        <end position="271"/>
    </location>
</feature>
<evidence type="ECO:0000313" key="2">
    <source>
        <dbReference type="EMBL" id="RZS62101.1"/>
    </source>
</evidence>
<dbReference type="GO" id="GO:0036088">
    <property type="term" value="P:D-serine catabolic process"/>
    <property type="evidence" value="ECO:0007669"/>
    <property type="project" value="TreeGrafter"/>
</dbReference>
<protein>
    <submittedName>
        <fullName evidence="2">D-serine deaminase-like pyridoxal phosphate-dependent protein</fullName>
    </submittedName>
</protein>
<dbReference type="Proteomes" id="UP000293852">
    <property type="component" value="Unassembled WGS sequence"/>
</dbReference>
<dbReference type="InterPro" id="IPR001608">
    <property type="entry name" value="Ala_racemase_N"/>
</dbReference>
<dbReference type="PANTHER" id="PTHR28004">
    <property type="entry name" value="ZGC:162816-RELATED"/>
    <property type="match status" value="1"/>
</dbReference>
<accession>A0A4Q7M419</accession>
<dbReference type="OrthoDB" id="2445260at2"/>
<sequence>METPGDLAQRLTRATRGVAGPVAVVDLDRFDANAADLLRRAGGTPVRLAGKSVRVRALVRRALDAGFRGVMTTSLAEALWLAREGVGDLLVGYPTLDAAALRDLAGDPLARAAVTLMLDDAAQLALVEQALGAAPGVEAPPVRVCLDVDASLRLRLGPLTVHAGTRRSPLREPPEVARLAARVARTTGVRLRGLMTYEAQIAGIADTGPVIRAVKRRSARELPGRRAAVLAAVRAAVGHDLDLVNAGGTGSLEVSAADPAVTEVTAGSGLYVPATFDGYRAFRPVPAAFFGLDVVRVPARGYATAYAGGYVASGPAGASRLPRPLTPGWALTRREGAGEVQTPLRRRRGAGRGAAQALGVGDRVWLRHAKAGELMERFAVVHLVRGDEVVDVVPTYRGEGWAFA</sequence>